<dbReference type="EMBL" id="GALX01004959">
    <property type="protein sequence ID" value="JAB63507.1"/>
    <property type="molecule type" value="Transcribed_RNA"/>
</dbReference>
<organism evidence="2">
    <name type="scientific">Anoplophora glabripennis</name>
    <name type="common">Asian longhorn beetle</name>
    <name type="synonym">Anoplophora nobilis</name>
    <dbReference type="NCBI Taxonomy" id="217634"/>
    <lineage>
        <taxon>Eukaryota</taxon>
        <taxon>Metazoa</taxon>
        <taxon>Ecdysozoa</taxon>
        <taxon>Arthropoda</taxon>
        <taxon>Hexapoda</taxon>
        <taxon>Insecta</taxon>
        <taxon>Pterygota</taxon>
        <taxon>Neoptera</taxon>
        <taxon>Endopterygota</taxon>
        <taxon>Coleoptera</taxon>
        <taxon>Polyphaga</taxon>
        <taxon>Cucujiformia</taxon>
        <taxon>Chrysomeloidea</taxon>
        <taxon>Cerambycidae</taxon>
        <taxon>Lamiinae</taxon>
        <taxon>Lamiini</taxon>
        <taxon>Anoplophora</taxon>
    </lineage>
</organism>
<sequence length="196" mass="22364">MSCSASGEKGPPLIIFKGKYVWDKWVAPPGNEFPNTTYAATSNGWMESSVFKNYFGKSFLNYIGKERPVLVIYDGHSTHLNIEVINIAIENNITILKLPPHTSHILQPLDLSVFKSLKTRWDQKLVGWQRKNVGSKIPKIIFSKLIGEIWTESTPQVIKNGLVKAGIFPFNKDVVPKEAFDPTALKRWENQHYHIW</sequence>
<evidence type="ECO:0000313" key="2">
    <source>
        <dbReference type="EMBL" id="JAB63507.1"/>
    </source>
</evidence>
<protein>
    <recommendedName>
        <fullName evidence="1">DDE-1 domain-containing protein</fullName>
    </recommendedName>
</protein>
<dbReference type="AlphaFoldDB" id="V5GPK4"/>
<feature type="domain" description="DDE-1" evidence="1">
    <location>
        <begin position="4"/>
        <end position="128"/>
    </location>
</feature>
<proteinExistence type="predicted"/>
<dbReference type="GO" id="GO:0003677">
    <property type="term" value="F:DNA binding"/>
    <property type="evidence" value="ECO:0007669"/>
    <property type="project" value="TreeGrafter"/>
</dbReference>
<dbReference type="Pfam" id="PF03184">
    <property type="entry name" value="DDE_1"/>
    <property type="match status" value="1"/>
</dbReference>
<dbReference type="PANTHER" id="PTHR19303:SF74">
    <property type="entry name" value="POGO TRANSPOSABLE ELEMENT WITH KRAB DOMAIN"/>
    <property type="match status" value="1"/>
</dbReference>
<dbReference type="InterPro" id="IPR004875">
    <property type="entry name" value="DDE_SF_endonuclease_dom"/>
</dbReference>
<dbReference type="GO" id="GO:0005634">
    <property type="term" value="C:nucleus"/>
    <property type="evidence" value="ECO:0007669"/>
    <property type="project" value="TreeGrafter"/>
</dbReference>
<accession>V5GPK4</accession>
<dbReference type="InterPro" id="IPR036397">
    <property type="entry name" value="RNaseH_sf"/>
</dbReference>
<dbReference type="InterPro" id="IPR050863">
    <property type="entry name" value="CenT-Element_Derived"/>
</dbReference>
<reference evidence="2" key="1">
    <citation type="submission" date="2013-07" db="EMBL/GenBank/DDBJ databases">
        <title>Midgut Transcriptome Profiling of Anoplphora glabripennis, a Lignocellulose Degrading, Wood-Boring Cerambycid.</title>
        <authorList>
            <person name="Scully E.D."/>
            <person name="Hoover K."/>
            <person name="Carlson J.E."/>
            <person name="Tien M."/>
            <person name="Geib S.M."/>
        </authorList>
    </citation>
    <scope>NUCLEOTIDE SEQUENCE</scope>
</reference>
<dbReference type="PANTHER" id="PTHR19303">
    <property type="entry name" value="TRANSPOSON"/>
    <property type="match status" value="1"/>
</dbReference>
<dbReference type="Gene3D" id="3.30.420.10">
    <property type="entry name" value="Ribonuclease H-like superfamily/Ribonuclease H"/>
    <property type="match status" value="1"/>
</dbReference>
<name>V5GPK4_ANOGL</name>
<evidence type="ECO:0000259" key="1">
    <source>
        <dbReference type="Pfam" id="PF03184"/>
    </source>
</evidence>